<name>A0AAP2DG26_9BACT</name>
<dbReference type="EMBL" id="JAHESF010000002">
    <property type="protein sequence ID" value="MBT1695690.1"/>
    <property type="molecule type" value="Genomic_DNA"/>
</dbReference>
<gene>
    <name evidence="1" type="ORF">KK083_02300</name>
</gene>
<organism evidence="1 2">
    <name type="scientific">Chryseosolibacter histidini</name>
    <dbReference type="NCBI Taxonomy" id="2782349"/>
    <lineage>
        <taxon>Bacteria</taxon>
        <taxon>Pseudomonadati</taxon>
        <taxon>Bacteroidota</taxon>
        <taxon>Cytophagia</taxon>
        <taxon>Cytophagales</taxon>
        <taxon>Chryseotaleaceae</taxon>
        <taxon>Chryseosolibacter</taxon>
    </lineage>
</organism>
<evidence type="ECO:0000313" key="2">
    <source>
        <dbReference type="Proteomes" id="UP001319200"/>
    </source>
</evidence>
<proteinExistence type="predicted"/>
<dbReference type="Proteomes" id="UP001319200">
    <property type="component" value="Unassembled WGS sequence"/>
</dbReference>
<evidence type="ECO:0000313" key="1">
    <source>
        <dbReference type="EMBL" id="MBT1695690.1"/>
    </source>
</evidence>
<sequence>MKSYNTLSEATADLKKRGYKEDFNLQPDCLECSALRLQWKPEHFTVDEYHRFEGMSDPDDNSIVFAISSKDGVKGILVDAYGVYSENLTEPMIRKLAVKH</sequence>
<reference evidence="1 2" key="1">
    <citation type="submission" date="2021-05" db="EMBL/GenBank/DDBJ databases">
        <title>A Polyphasic approach of four new species of the genus Ohtaekwangia: Ohtaekwangia histidinii sp. nov., Ohtaekwangia cretensis sp. nov., Ohtaekwangia indiensis sp. nov., Ohtaekwangia reichenbachii sp. nov. from diverse environment.</title>
        <authorList>
            <person name="Octaviana S."/>
        </authorList>
    </citation>
    <scope>NUCLEOTIDE SEQUENCE [LARGE SCALE GENOMIC DNA]</scope>
    <source>
        <strain evidence="1 2">PWU4</strain>
    </source>
</reference>
<accession>A0AAP2DG26</accession>
<comment type="caution">
    <text evidence="1">The sequence shown here is derived from an EMBL/GenBank/DDBJ whole genome shotgun (WGS) entry which is preliminary data.</text>
</comment>
<keyword evidence="2" id="KW-1185">Reference proteome</keyword>
<dbReference type="RefSeq" id="WP_254160288.1">
    <property type="nucleotide sequence ID" value="NZ_JAHESF010000002.1"/>
</dbReference>
<protein>
    <submittedName>
        <fullName evidence="1">Phosphoribosylpyrophosphate synthetase</fullName>
    </submittedName>
</protein>
<dbReference type="AlphaFoldDB" id="A0AAP2DG26"/>